<name>A0A0A9HZN1_ARUDO</name>
<accession>A0A0A9HZN1</accession>
<reference evidence="1" key="2">
    <citation type="journal article" date="2015" name="Data Brief">
        <title>Shoot transcriptome of the giant reed, Arundo donax.</title>
        <authorList>
            <person name="Barrero R.A."/>
            <person name="Guerrero F.D."/>
            <person name="Moolhuijzen P."/>
            <person name="Goolsby J.A."/>
            <person name="Tidwell J."/>
            <person name="Bellgard S.E."/>
            <person name="Bellgard M.I."/>
        </authorList>
    </citation>
    <scope>NUCLEOTIDE SEQUENCE</scope>
    <source>
        <tissue evidence="1">Shoot tissue taken approximately 20 cm above the soil surface</tissue>
    </source>
</reference>
<organism evidence="1">
    <name type="scientific">Arundo donax</name>
    <name type="common">Giant reed</name>
    <name type="synonym">Donax arundinaceus</name>
    <dbReference type="NCBI Taxonomy" id="35708"/>
    <lineage>
        <taxon>Eukaryota</taxon>
        <taxon>Viridiplantae</taxon>
        <taxon>Streptophyta</taxon>
        <taxon>Embryophyta</taxon>
        <taxon>Tracheophyta</taxon>
        <taxon>Spermatophyta</taxon>
        <taxon>Magnoliopsida</taxon>
        <taxon>Liliopsida</taxon>
        <taxon>Poales</taxon>
        <taxon>Poaceae</taxon>
        <taxon>PACMAD clade</taxon>
        <taxon>Arundinoideae</taxon>
        <taxon>Arundineae</taxon>
        <taxon>Arundo</taxon>
    </lineage>
</organism>
<proteinExistence type="predicted"/>
<evidence type="ECO:0000313" key="1">
    <source>
        <dbReference type="EMBL" id="JAE38383.1"/>
    </source>
</evidence>
<dbReference type="AlphaFoldDB" id="A0A0A9HZN1"/>
<protein>
    <submittedName>
        <fullName evidence="1">Uncharacterized protein</fullName>
    </submittedName>
</protein>
<sequence>MDQLCNAIFCYLDLGCRLFFFFV</sequence>
<dbReference type="EMBL" id="GBRH01159513">
    <property type="protein sequence ID" value="JAE38383.1"/>
    <property type="molecule type" value="Transcribed_RNA"/>
</dbReference>
<reference evidence="1" key="1">
    <citation type="submission" date="2014-09" db="EMBL/GenBank/DDBJ databases">
        <authorList>
            <person name="Magalhaes I.L.F."/>
            <person name="Oliveira U."/>
            <person name="Santos F.R."/>
            <person name="Vidigal T.H.D.A."/>
            <person name="Brescovit A.D."/>
            <person name="Santos A.J."/>
        </authorList>
    </citation>
    <scope>NUCLEOTIDE SEQUENCE</scope>
    <source>
        <tissue evidence="1">Shoot tissue taken approximately 20 cm above the soil surface</tissue>
    </source>
</reference>